<dbReference type="KEGG" id="htx:EKK97_04355"/>
<dbReference type="Pfam" id="PF05988">
    <property type="entry name" value="DUF899"/>
    <property type="match status" value="1"/>
</dbReference>
<keyword evidence="2" id="KW-1185">Reference proteome</keyword>
<dbReference type="InterPro" id="IPR010296">
    <property type="entry name" value="DUF899_thioredox"/>
</dbReference>
<protein>
    <submittedName>
        <fullName evidence="1">DUF899 domain-containing protein</fullName>
    </submittedName>
</protein>
<dbReference type="OrthoDB" id="574359at2"/>
<dbReference type="Proteomes" id="UP000464013">
    <property type="component" value="Chromosome"/>
</dbReference>
<accession>A0A6I6SQW1</accession>
<gene>
    <name evidence="1" type="ORF">EKK97_04355</name>
</gene>
<proteinExistence type="predicted"/>
<evidence type="ECO:0000313" key="2">
    <source>
        <dbReference type="Proteomes" id="UP000464013"/>
    </source>
</evidence>
<evidence type="ECO:0000313" key="1">
    <source>
        <dbReference type="EMBL" id="QHC48993.1"/>
    </source>
</evidence>
<sequence length="235" mass="27502">MSRSTALPLIVSEEAWRSALEEQLAREKAHTRERDRLNAARRRLPMTEVRTDYLFDGPQGEVTLLDLFEGRRQLIVYHFMFGPDWEAGCDGCSWVVDAMTHPAHLNARDTTLVLVSRAPREKLIRYQARMGWQHPTWYSSLNSRFNQDMGVTSCHCDAPDTDRGERHGISVFLRDGERVYRTYFSGKRGVEYLGSLWTYLDLTPYGRQETWEDSPPGWPQTPPYVWNRRHDEYET</sequence>
<dbReference type="InterPro" id="IPR036249">
    <property type="entry name" value="Thioredoxin-like_sf"/>
</dbReference>
<dbReference type="EMBL" id="CP035042">
    <property type="protein sequence ID" value="QHC48993.1"/>
    <property type="molecule type" value="Genomic_DNA"/>
</dbReference>
<dbReference type="AlphaFoldDB" id="A0A6I6SQW1"/>
<organism evidence="1 2">
    <name type="scientific">Billgrantia tianxiuensis</name>
    <dbReference type="NCBI Taxonomy" id="2497861"/>
    <lineage>
        <taxon>Bacteria</taxon>
        <taxon>Pseudomonadati</taxon>
        <taxon>Pseudomonadota</taxon>
        <taxon>Gammaproteobacteria</taxon>
        <taxon>Oceanospirillales</taxon>
        <taxon>Halomonadaceae</taxon>
        <taxon>Billgrantia</taxon>
    </lineage>
</organism>
<reference evidence="1 2" key="1">
    <citation type="submission" date="2019-01" db="EMBL/GenBank/DDBJ databases">
        <title>Complete genome of a denitifying bacterium Halomons sp. BC-M4-5.</title>
        <authorList>
            <person name="Wang L."/>
            <person name="Shao Z."/>
        </authorList>
    </citation>
    <scope>NUCLEOTIDE SEQUENCE [LARGE SCALE GENOMIC DNA]</scope>
    <source>
        <strain evidence="1 2">BC-M4-5</strain>
    </source>
</reference>
<dbReference type="SUPFAM" id="SSF52833">
    <property type="entry name" value="Thioredoxin-like"/>
    <property type="match status" value="1"/>
</dbReference>
<name>A0A6I6SQW1_9GAMM</name>
<dbReference type="RefSeq" id="WP_159549511.1">
    <property type="nucleotide sequence ID" value="NZ_CP035042.1"/>
</dbReference>